<organism evidence="2 3">
    <name type="scientific">Dysgonomonas mossii</name>
    <dbReference type="NCBI Taxonomy" id="163665"/>
    <lineage>
        <taxon>Bacteria</taxon>
        <taxon>Pseudomonadati</taxon>
        <taxon>Bacteroidota</taxon>
        <taxon>Bacteroidia</taxon>
        <taxon>Bacteroidales</taxon>
        <taxon>Dysgonomonadaceae</taxon>
        <taxon>Dysgonomonas</taxon>
    </lineage>
</organism>
<evidence type="ECO:0000313" key="3">
    <source>
        <dbReference type="Proteomes" id="UP000298285"/>
    </source>
</evidence>
<dbReference type="GO" id="GO:0003677">
    <property type="term" value="F:DNA binding"/>
    <property type="evidence" value="ECO:0007669"/>
    <property type="project" value="UniProtKB-KW"/>
</dbReference>
<dbReference type="EMBL" id="SPPK01000003">
    <property type="protein sequence ID" value="TFU89010.1"/>
    <property type="molecule type" value="Genomic_DNA"/>
</dbReference>
<dbReference type="InterPro" id="IPR041657">
    <property type="entry name" value="HTH_17"/>
</dbReference>
<dbReference type="InterPro" id="IPR009061">
    <property type="entry name" value="DNA-bd_dom_put_sf"/>
</dbReference>
<dbReference type="Pfam" id="PF12728">
    <property type="entry name" value="HTH_17"/>
    <property type="match status" value="1"/>
</dbReference>
<gene>
    <name evidence="2" type="ORF">E4T88_09995</name>
</gene>
<sequence length="96" mass="11324">MEKEFIMIEKDVFNKMLERLAKFDKLVNVLFNKNNRGSTTKWLDTQEACSILCITPQTLKIYRDTGRLGYSKIEGRILYLKSDIQDFLNNNEMPNK</sequence>
<proteinExistence type="predicted"/>
<dbReference type="SUPFAM" id="SSF46955">
    <property type="entry name" value="Putative DNA-binding domain"/>
    <property type="match status" value="1"/>
</dbReference>
<dbReference type="OrthoDB" id="1028798at2"/>
<evidence type="ECO:0000259" key="1">
    <source>
        <dbReference type="Pfam" id="PF12728"/>
    </source>
</evidence>
<evidence type="ECO:0000313" key="2">
    <source>
        <dbReference type="EMBL" id="TFU89010.1"/>
    </source>
</evidence>
<dbReference type="AlphaFoldDB" id="A0A4Y9IKK3"/>
<comment type="caution">
    <text evidence="2">The sequence shown here is derived from an EMBL/GenBank/DDBJ whole genome shotgun (WGS) entry which is preliminary data.</text>
</comment>
<name>A0A4Y9IKK3_9BACT</name>
<accession>A0A4Y9IKK3</accession>
<feature type="domain" description="Helix-turn-helix" evidence="1">
    <location>
        <begin position="42"/>
        <end position="91"/>
    </location>
</feature>
<dbReference type="PANTHER" id="PTHR34585">
    <property type="match status" value="1"/>
</dbReference>
<keyword evidence="2" id="KW-0238">DNA-binding</keyword>
<dbReference type="Proteomes" id="UP000298285">
    <property type="component" value="Unassembled WGS sequence"/>
</dbReference>
<protein>
    <submittedName>
        <fullName evidence="2">DNA-binding protein</fullName>
    </submittedName>
</protein>
<reference evidence="2 3" key="1">
    <citation type="submission" date="2019-03" db="EMBL/GenBank/DDBJ databases">
        <title>Diversity of the mouse oral microbiome.</title>
        <authorList>
            <person name="Joseph S."/>
            <person name="Aduse-Opoku J."/>
            <person name="Curtis M."/>
            <person name="Wade W."/>
            <person name="Hashim A."/>
        </authorList>
    </citation>
    <scope>NUCLEOTIDE SEQUENCE [LARGE SCALE GENOMIC DNA]</scope>
    <source>
        <strain evidence="2 3">P11</strain>
    </source>
</reference>
<dbReference type="RefSeq" id="WP_135105305.1">
    <property type="nucleotide sequence ID" value="NZ_JADGKW010000003.1"/>
</dbReference>
<dbReference type="PANTHER" id="PTHR34585:SF22">
    <property type="entry name" value="HELIX-TURN-HELIX DOMAIN-CONTAINING PROTEIN"/>
    <property type="match status" value="1"/>
</dbReference>